<dbReference type="Proteomes" id="UP000030676">
    <property type="component" value="Unassembled WGS sequence"/>
</dbReference>
<evidence type="ECO:0000313" key="1">
    <source>
        <dbReference type="EMBL" id="EXL66151.1"/>
    </source>
</evidence>
<dbReference type="EMBL" id="JH659060">
    <property type="protein sequence ID" value="EXL66151.1"/>
    <property type="molecule type" value="Genomic_DNA"/>
</dbReference>
<dbReference type="AlphaFoldDB" id="X0H268"/>
<organism evidence="1">
    <name type="scientific">Fusarium oxysporum f. sp. conglutinans race 2 54008</name>
    <dbReference type="NCBI Taxonomy" id="1089457"/>
    <lineage>
        <taxon>Eukaryota</taxon>
        <taxon>Fungi</taxon>
        <taxon>Dikarya</taxon>
        <taxon>Ascomycota</taxon>
        <taxon>Pezizomycotina</taxon>
        <taxon>Sordariomycetes</taxon>
        <taxon>Hypocreomycetidae</taxon>
        <taxon>Hypocreales</taxon>
        <taxon>Nectriaceae</taxon>
        <taxon>Fusarium</taxon>
        <taxon>Fusarium oxysporum species complex</taxon>
    </lineage>
</organism>
<gene>
    <name evidence="1" type="ORF">FOPG_17654</name>
</gene>
<reference evidence="1" key="2">
    <citation type="submission" date="2012-05" db="EMBL/GenBank/DDBJ databases">
        <title>The Genome Annotation of Fusarium oxysporum PHW808.</title>
        <authorList>
            <consortium name="The Broad Institute Genomics Platform"/>
            <person name="Ma L.-J."/>
            <person name="Corby-Kistler H."/>
            <person name="Broz K."/>
            <person name="Gale L.R."/>
            <person name="Jonkers W."/>
            <person name="O'Donnell K."/>
            <person name="Ploetz R."/>
            <person name="Steinberg C."/>
            <person name="Schwartz D.C."/>
            <person name="VanEtten H."/>
            <person name="Zhou S."/>
            <person name="Young S.K."/>
            <person name="Zeng Q."/>
            <person name="Gargeya S."/>
            <person name="Fitzgerald M."/>
            <person name="Abouelleil A."/>
            <person name="Alvarado L."/>
            <person name="Chapman S.B."/>
            <person name="Gainer-Dewar J."/>
            <person name="Goldberg J."/>
            <person name="Griggs A."/>
            <person name="Gujja S."/>
            <person name="Hansen M."/>
            <person name="Howarth C."/>
            <person name="Imamovic A."/>
            <person name="Ireland A."/>
            <person name="Larimer J."/>
            <person name="McCowan C."/>
            <person name="Murphy C."/>
            <person name="Pearson M."/>
            <person name="Poon T.W."/>
            <person name="Priest M."/>
            <person name="Roberts A."/>
            <person name="Saif S."/>
            <person name="Shea T."/>
            <person name="Sykes S."/>
            <person name="Wortman J."/>
            <person name="Nusbaum C."/>
            <person name="Birren B."/>
        </authorList>
    </citation>
    <scope>NUCLEOTIDE SEQUENCE</scope>
    <source>
        <strain evidence="1">54008</strain>
    </source>
</reference>
<sequence>MAAIATITAEMLEASKYFSRFDHSKLPIRPALFAIKPGAPPPLLLLWLRRCISESLGRPEIYIDGVQL</sequence>
<accession>X0H268</accession>
<protein>
    <submittedName>
        <fullName evidence="1">Uncharacterized protein</fullName>
    </submittedName>
</protein>
<dbReference type="HOGENOM" id="CLU_2794087_0_0_1"/>
<reference evidence="1" key="1">
    <citation type="submission" date="2011-11" db="EMBL/GenBank/DDBJ databases">
        <title>The Genome Sequence of Fusarium oxysporum PHW808.</title>
        <authorList>
            <consortium name="The Broad Institute Genome Sequencing Platform"/>
            <person name="Ma L.-J."/>
            <person name="Gale L.R."/>
            <person name="Schwartz D.C."/>
            <person name="Zhou S."/>
            <person name="Corby-Kistler H."/>
            <person name="Young S.K."/>
            <person name="Zeng Q."/>
            <person name="Gargeya S."/>
            <person name="Fitzgerald M."/>
            <person name="Haas B."/>
            <person name="Abouelleil A."/>
            <person name="Alvarado L."/>
            <person name="Arachchi H.M."/>
            <person name="Berlin A."/>
            <person name="Brown A."/>
            <person name="Chapman S.B."/>
            <person name="Chen Z."/>
            <person name="Dunbar C."/>
            <person name="Freedman E."/>
            <person name="Gearin G."/>
            <person name="Goldberg J."/>
            <person name="Griggs A."/>
            <person name="Gujja S."/>
            <person name="Heiman D."/>
            <person name="Howarth C."/>
            <person name="Larson L."/>
            <person name="Lui A."/>
            <person name="MacDonald P.J.P."/>
            <person name="Montmayeur A."/>
            <person name="Murphy C."/>
            <person name="Neiman D."/>
            <person name="Pearson M."/>
            <person name="Priest M."/>
            <person name="Roberts A."/>
            <person name="Saif S."/>
            <person name="Shea T."/>
            <person name="Shenoy N."/>
            <person name="Sisk P."/>
            <person name="Stolte C."/>
            <person name="Sykes S."/>
            <person name="Wortman J."/>
            <person name="Nusbaum C."/>
            <person name="Birren B."/>
        </authorList>
    </citation>
    <scope>NUCLEOTIDE SEQUENCE [LARGE SCALE GENOMIC DNA]</scope>
    <source>
        <strain evidence="1">54008</strain>
    </source>
</reference>
<name>X0H268_FUSOX</name>
<proteinExistence type="predicted"/>